<feature type="transmembrane region" description="Helical" evidence="1">
    <location>
        <begin position="60"/>
        <end position="79"/>
    </location>
</feature>
<protein>
    <submittedName>
        <fullName evidence="2">Low affinity iron permease family protein</fullName>
    </submittedName>
</protein>
<dbReference type="RefSeq" id="WP_254571806.1">
    <property type="nucleotide sequence ID" value="NZ_CP098502.1"/>
</dbReference>
<keyword evidence="3" id="KW-1185">Reference proteome</keyword>
<evidence type="ECO:0000256" key="1">
    <source>
        <dbReference type="SAM" id="Phobius"/>
    </source>
</evidence>
<reference evidence="2 3" key="1">
    <citation type="submission" date="2022-06" db="EMBL/GenBank/DDBJ databases">
        <title>Paraconexibacter antarcticus.</title>
        <authorList>
            <person name="Kim C.S."/>
        </authorList>
    </citation>
    <scope>NUCLEOTIDE SEQUENCE [LARGE SCALE GENOMIC DNA]</scope>
    <source>
        <strain evidence="2 3">02-257</strain>
    </source>
</reference>
<proteinExistence type="predicted"/>
<name>A0ABY5DVL9_9ACTN</name>
<gene>
    <name evidence="2" type="ORF">NBH00_02635</name>
</gene>
<dbReference type="EMBL" id="CP098502">
    <property type="protein sequence ID" value="UTI65116.1"/>
    <property type="molecule type" value="Genomic_DNA"/>
</dbReference>
<organism evidence="2 3">
    <name type="scientific">Paraconexibacter antarcticus</name>
    <dbReference type="NCBI Taxonomy" id="2949664"/>
    <lineage>
        <taxon>Bacteria</taxon>
        <taxon>Bacillati</taxon>
        <taxon>Actinomycetota</taxon>
        <taxon>Thermoleophilia</taxon>
        <taxon>Solirubrobacterales</taxon>
        <taxon>Paraconexibacteraceae</taxon>
        <taxon>Paraconexibacter</taxon>
    </lineage>
</organism>
<accession>A0ABY5DVL9</accession>
<keyword evidence="1" id="KW-0812">Transmembrane</keyword>
<evidence type="ECO:0000313" key="2">
    <source>
        <dbReference type="EMBL" id="UTI65116.1"/>
    </source>
</evidence>
<evidence type="ECO:0000313" key="3">
    <source>
        <dbReference type="Proteomes" id="UP001056035"/>
    </source>
</evidence>
<feature type="transmembrane region" description="Helical" evidence="1">
    <location>
        <begin position="37"/>
        <end position="54"/>
    </location>
</feature>
<dbReference type="Proteomes" id="UP001056035">
    <property type="component" value="Chromosome"/>
</dbReference>
<dbReference type="InterPro" id="IPR007251">
    <property type="entry name" value="Iron_permease_Fet4"/>
</dbReference>
<keyword evidence="1" id="KW-1133">Transmembrane helix</keyword>
<keyword evidence="1" id="KW-0472">Membrane</keyword>
<dbReference type="Pfam" id="PF04120">
    <property type="entry name" value="Iron_permease"/>
    <property type="match status" value="1"/>
</dbReference>
<sequence>MSTDDRPAAESRRRDTRTLFDRFVEVAHGVVSRPGTFAVAVGVVVVWAASYPLFHEIAEWHAVIHSAASITSLLLLVLLENAGRRSDEAAQEKLNVMSEALVALLDERAAPDDADRAELAAQADRLRSAVGLEARH</sequence>